<reference evidence="1" key="1">
    <citation type="submission" date="2020-10" db="EMBL/GenBank/DDBJ databases">
        <authorList>
            <person name="Gilroy R."/>
        </authorList>
    </citation>
    <scope>NUCLEOTIDE SEQUENCE</scope>
    <source>
        <strain evidence="1">1383</strain>
    </source>
</reference>
<protein>
    <submittedName>
        <fullName evidence="1">DUF5074 domain-containing protein</fullName>
    </submittedName>
</protein>
<dbReference type="Gene3D" id="2.130.10.10">
    <property type="entry name" value="YVTN repeat-like/Quinoprotein amine dehydrogenase"/>
    <property type="match status" value="1"/>
</dbReference>
<dbReference type="AlphaFoldDB" id="A0A9D1HA36"/>
<dbReference type="InterPro" id="IPR051200">
    <property type="entry name" value="Host-pathogen_enzymatic-act"/>
</dbReference>
<dbReference type="SUPFAM" id="SSF63825">
    <property type="entry name" value="YWTD domain"/>
    <property type="match status" value="1"/>
</dbReference>
<proteinExistence type="predicted"/>
<evidence type="ECO:0000313" key="2">
    <source>
        <dbReference type="Proteomes" id="UP000824161"/>
    </source>
</evidence>
<dbReference type="EMBL" id="DVLY01000136">
    <property type="protein sequence ID" value="HIT98276.1"/>
    <property type="molecule type" value="Genomic_DNA"/>
</dbReference>
<dbReference type="InterPro" id="IPR031815">
    <property type="entry name" value="DUF5074"/>
</dbReference>
<comment type="caution">
    <text evidence="1">The sequence shown here is derived from an EMBL/GenBank/DDBJ whole genome shotgun (WGS) entry which is preliminary data.</text>
</comment>
<organism evidence="1 2">
    <name type="scientific">Candidatus Merdimorpha stercoravium</name>
    <dbReference type="NCBI Taxonomy" id="2840863"/>
    <lineage>
        <taxon>Bacteria</taxon>
        <taxon>Pseudomonadati</taxon>
        <taxon>Bacteroidota</taxon>
        <taxon>Flavobacteriia</taxon>
        <taxon>Flavobacteriales</taxon>
        <taxon>Candidatus Merdimorpha</taxon>
    </lineage>
</organism>
<dbReference type="Proteomes" id="UP000824161">
    <property type="component" value="Unassembled WGS sequence"/>
</dbReference>
<sequence length="364" mass="40086">MLLLLCVVGLCSCANDLITGGRQYDCPGEGVFVCNEGNFMYGNASLSYYDPASKTVYNQVFYNANNFPLGDVCQSMAVVDGKGFVVVNNSGKVYVIDLNTFKYLGAISGLTSPRYIQVISEDKIYISDLYSPSMAVVDPRTYEITGRVYMGTTKGPGKVNGTEQMVRYGQYVYVCSWSYNDKVYKIDTETDKVVDSLSVTRQPNSMALDKNGKLWVLSDGGYAGSPYGQDQATLIRIDARQFAVEAIFRFPDLQASPSELCINAQGDRLYYINGSWASGTVPNSGIYSMGVEDTALPAQPLIAEDSRLFYALGVNPYTDELYVSDAIDYTQRGTVFRFTPQGELVDEFKVDIIPGAFCFKSGKE</sequence>
<dbReference type="Pfam" id="PF16819">
    <property type="entry name" value="DUF5074"/>
    <property type="match status" value="1"/>
</dbReference>
<accession>A0A9D1HA36</accession>
<evidence type="ECO:0000313" key="1">
    <source>
        <dbReference type="EMBL" id="HIT98276.1"/>
    </source>
</evidence>
<dbReference type="PANTHER" id="PTHR47197">
    <property type="entry name" value="PROTEIN NIRF"/>
    <property type="match status" value="1"/>
</dbReference>
<gene>
    <name evidence="1" type="ORF">IAC44_05495</name>
</gene>
<name>A0A9D1HA36_9FLAO</name>
<reference evidence="1" key="2">
    <citation type="journal article" date="2021" name="PeerJ">
        <title>Extensive microbial diversity within the chicken gut microbiome revealed by metagenomics and culture.</title>
        <authorList>
            <person name="Gilroy R."/>
            <person name="Ravi A."/>
            <person name="Getino M."/>
            <person name="Pursley I."/>
            <person name="Horton D.L."/>
            <person name="Alikhan N.F."/>
            <person name="Baker D."/>
            <person name="Gharbi K."/>
            <person name="Hall N."/>
            <person name="Watson M."/>
            <person name="Adriaenssens E.M."/>
            <person name="Foster-Nyarko E."/>
            <person name="Jarju S."/>
            <person name="Secka A."/>
            <person name="Antonio M."/>
            <person name="Oren A."/>
            <person name="Chaudhuri R.R."/>
            <person name="La Ragione R."/>
            <person name="Hildebrand F."/>
            <person name="Pallen M.J."/>
        </authorList>
    </citation>
    <scope>NUCLEOTIDE SEQUENCE</scope>
    <source>
        <strain evidence="1">1383</strain>
    </source>
</reference>
<dbReference type="PANTHER" id="PTHR47197:SF3">
    <property type="entry name" value="DIHYDRO-HEME D1 DEHYDROGENASE"/>
    <property type="match status" value="1"/>
</dbReference>
<dbReference type="InterPro" id="IPR015943">
    <property type="entry name" value="WD40/YVTN_repeat-like_dom_sf"/>
</dbReference>